<evidence type="ECO:0000256" key="4">
    <source>
        <dbReference type="ARBA" id="ARBA00023224"/>
    </source>
</evidence>
<dbReference type="CDD" id="cd11386">
    <property type="entry name" value="MCP_signal"/>
    <property type="match status" value="1"/>
</dbReference>
<comment type="similarity">
    <text evidence="5">Belongs to the methyl-accepting chemotaxis (MCP) protein family.</text>
</comment>
<dbReference type="CDD" id="cd19411">
    <property type="entry name" value="MCP2201-like_sensor"/>
    <property type="match status" value="1"/>
</dbReference>
<evidence type="ECO:0000256" key="2">
    <source>
        <dbReference type="ARBA" id="ARBA00022475"/>
    </source>
</evidence>
<dbReference type="PRINTS" id="PR00260">
    <property type="entry name" value="CHEMTRNSDUCR"/>
</dbReference>
<dbReference type="PROSITE" id="PS51257">
    <property type="entry name" value="PROKAR_LIPOPROTEIN"/>
    <property type="match status" value="1"/>
</dbReference>
<comment type="subcellular location">
    <subcellularLocation>
        <location evidence="1">Cell membrane</location>
    </subcellularLocation>
</comment>
<evidence type="ECO:0000313" key="8">
    <source>
        <dbReference type="EMBL" id="SCC48474.1"/>
    </source>
</evidence>
<dbReference type="GO" id="GO:0004888">
    <property type="term" value="F:transmembrane signaling receptor activity"/>
    <property type="evidence" value="ECO:0007669"/>
    <property type="project" value="InterPro"/>
</dbReference>
<name>A0A0P8X7U7_9BACI</name>
<dbReference type="InterPro" id="IPR004090">
    <property type="entry name" value="Chemotax_Me-accpt_rcpt"/>
</dbReference>
<dbReference type="RefSeq" id="WP_060487521.1">
    <property type="nucleotide sequence ID" value="NZ_FMBE01000013.1"/>
</dbReference>
<protein>
    <submittedName>
        <fullName evidence="8">Uncharacterized protein</fullName>
    </submittedName>
</protein>
<accession>A0A0P8X7U7</accession>
<reference evidence="9" key="1">
    <citation type="submission" date="2016-08" db="EMBL/GenBank/DDBJ databases">
        <authorList>
            <person name="Loux V."/>
            <person name="Rue O."/>
        </authorList>
    </citation>
    <scope>NUCLEOTIDE SEQUENCE [LARGE SCALE GENOMIC DNA]</scope>
    <source>
        <strain evidence="9">INRA Bc05-F1</strain>
    </source>
</reference>
<dbReference type="PROSITE" id="PS50111">
    <property type="entry name" value="CHEMOTAXIS_TRANSDUC_2"/>
    <property type="match status" value="1"/>
</dbReference>
<dbReference type="Proteomes" id="UP000196052">
    <property type="component" value="Unassembled WGS sequence"/>
</dbReference>
<evidence type="ECO:0000313" key="9">
    <source>
        <dbReference type="Proteomes" id="UP000196052"/>
    </source>
</evidence>
<keyword evidence="3 7" id="KW-0472">Membrane</keyword>
<accession>A0A2C3U6Q1</accession>
<proteinExistence type="inferred from homology"/>
<dbReference type="InterPro" id="IPR024478">
    <property type="entry name" value="HlyB_4HB_MCP"/>
</dbReference>
<evidence type="ECO:0000256" key="5">
    <source>
        <dbReference type="ARBA" id="ARBA00029447"/>
    </source>
</evidence>
<evidence type="ECO:0000256" key="1">
    <source>
        <dbReference type="ARBA" id="ARBA00004236"/>
    </source>
</evidence>
<dbReference type="Pfam" id="PF00672">
    <property type="entry name" value="HAMP"/>
    <property type="match status" value="1"/>
</dbReference>
<dbReference type="GO" id="GO:0005886">
    <property type="term" value="C:plasma membrane"/>
    <property type="evidence" value="ECO:0007669"/>
    <property type="project" value="UniProtKB-SubCell"/>
</dbReference>
<keyword evidence="2" id="KW-1003">Cell membrane</keyword>
<dbReference type="AlphaFoldDB" id="A0A0P8X7U7"/>
<keyword evidence="7" id="KW-1133">Transmembrane helix</keyword>
<dbReference type="InterPro" id="IPR047347">
    <property type="entry name" value="YvaQ-like_sensor"/>
</dbReference>
<evidence type="ECO:0000256" key="3">
    <source>
        <dbReference type="ARBA" id="ARBA00023136"/>
    </source>
</evidence>
<dbReference type="InterPro" id="IPR003660">
    <property type="entry name" value="HAMP_dom"/>
</dbReference>
<feature type="transmembrane region" description="Helical" evidence="7">
    <location>
        <begin position="189"/>
        <end position="210"/>
    </location>
</feature>
<keyword evidence="6" id="KW-0175">Coiled coil</keyword>
<evidence type="ECO:0000256" key="7">
    <source>
        <dbReference type="SAM" id="Phobius"/>
    </source>
</evidence>
<dbReference type="Gene3D" id="6.10.340.10">
    <property type="match status" value="1"/>
</dbReference>
<dbReference type="InterPro" id="IPR004089">
    <property type="entry name" value="MCPsignal_dom"/>
</dbReference>
<feature type="coiled-coil region" evidence="6">
    <location>
        <begin position="75"/>
        <end position="136"/>
    </location>
</feature>
<gene>
    <name evidence="8" type="ORF">BC05F1_04054</name>
</gene>
<dbReference type="SUPFAM" id="SSF58104">
    <property type="entry name" value="Methyl-accepting chemotaxis protein (MCP) signaling domain"/>
    <property type="match status" value="1"/>
</dbReference>
<dbReference type="GO" id="GO:0007165">
    <property type="term" value="P:signal transduction"/>
    <property type="evidence" value="ECO:0007669"/>
    <property type="project" value="UniProtKB-KW"/>
</dbReference>
<dbReference type="CDD" id="cd06225">
    <property type="entry name" value="HAMP"/>
    <property type="match status" value="1"/>
</dbReference>
<dbReference type="GO" id="GO:0006935">
    <property type="term" value="P:chemotaxis"/>
    <property type="evidence" value="ECO:0007669"/>
    <property type="project" value="InterPro"/>
</dbReference>
<keyword evidence="7" id="KW-0812">Transmembrane</keyword>
<dbReference type="PANTHER" id="PTHR32089">
    <property type="entry name" value="METHYL-ACCEPTING CHEMOTAXIS PROTEIN MCPB"/>
    <property type="match status" value="1"/>
</dbReference>
<dbReference type="SMART" id="SM00304">
    <property type="entry name" value="HAMP"/>
    <property type="match status" value="2"/>
</dbReference>
<dbReference type="Pfam" id="PF12729">
    <property type="entry name" value="4HB_MCP_1"/>
    <property type="match status" value="1"/>
</dbReference>
<dbReference type="Pfam" id="PF00015">
    <property type="entry name" value="MCPsignal"/>
    <property type="match status" value="1"/>
</dbReference>
<dbReference type="SMART" id="SM00283">
    <property type="entry name" value="MA"/>
    <property type="match status" value="1"/>
</dbReference>
<dbReference type="PANTHER" id="PTHR32089:SF112">
    <property type="entry name" value="LYSOZYME-LIKE PROTEIN-RELATED"/>
    <property type="match status" value="1"/>
</dbReference>
<evidence type="ECO:0000256" key="6">
    <source>
        <dbReference type="SAM" id="Coils"/>
    </source>
</evidence>
<dbReference type="Gene3D" id="1.10.287.950">
    <property type="entry name" value="Methyl-accepting chemotaxis protein"/>
    <property type="match status" value="1"/>
</dbReference>
<feature type="transmembrane region" description="Helical" evidence="7">
    <location>
        <begin position="15"/>
        <end position="35"/>
    </location>
</feature>
<keyword evidence="4" id="KW-0807">Transducer</keyword>
<organism evidence="8 9">
    <name type="scientific">Bacillus wiedmannii</name>
    <dbReference type="NCBI Taxonomy" id="1890302"/>
    <lineage>
        <taxon>Bacteria</taxon>
        <taxon>Bacillati</taxon>
        <taxon>Bacillota</taxon>
        <taxon>Bacilli</taxon>
        <taxon>Bacillales</taxon>
        <taxon>Bacillaceae</taxon>
        <taxon>Bacillus</taxon>
        <taxon>Bacillus cereus group</taxon>
    </lineage>
</organism>
<sequence length="571" mass="63560">MSFIKNSKIGTKLNVLVIISSLACIMLSSLGFLGLQKGENTSSSMYDERLLPIEWIGTVESNFYHVNMNFMEIMISKDEKRMKELITEMDKTRKENDELLKQFETRISSHKEKGLYNAFQSQFKDLRIQMKKAQDLGLTNNEEAYSYYLKEIEPNMGKTIQSIRELILYNNTAAEQLQKENINSVKNTIITFVIISCVGIIIIIFIGFIIKNTIKKPIVLLQKDMERVSAGDLTIRTSYKSENELGHIVQSFNSMLDNLQQLVGQVKVTAKEVIISTENMLQETKTAAHISNEVVRTTSEINKEIEGQVTSIQESSTAMEEIATGVQTVAESSAMVAEVAVATIDQANSGSEVIKQSIRQMNSVNEVVEETSKVIDRLVTRTQQIEEVLDIITNIAEQTNLLALNAAIEAARAGENGKGFAVVAAEVRGLAEKSKTSVNDINNLLHFIHQDTQDTVHVMKKGQQQASGGKEAAYKAELAFSSIMQDINRITSQIQEVSAATEEMSAGTEEVNASLSIVSETATQVSQETNRTVQSIQAQATLIQEITTKSNEMKKKVENLEMLISQFIIEE</sequence>
<dbReference type="EMBL" id="FMBE01000013">
    <property type="protein sequence ID" value="SCC48474.1"/>
    <property type="molecule type" value="Genomic_DNA"/>
</dbReference>
<dbReference type="PROSITE" id="PS50885">
    <property type="entry name" value="HAMP"/>
    <property type="match status" value="1"/>
</dbReference>